<gene>
    <name evidence="2" type="ORF">CTEN210_16544</name>
</gene>
<dbReference type="Proteomes" id="UP001054902">
    <property type="component" value="Unassembled WGS sequence"/>
</dbReference>
<evidence type="ECO:0000313" key="3">
    <source>
        <dbReference type="Proteomes" id="UP001054902"/>
    </source>
</evidence>
<protein>
    <submittedName>
        <fullName evidence="2">Uncharacterized protein</fullName>
    </submittedName>
</protein>
<dbReference type="EMBL" id="BLLK01000069">
    <property type="protein sequence ID" value="GFH60068.1"/>
    <property type="molecule type" value="Genomic_DNA"/>
</dbReference>
<dbReference type="AlphaFoldDB" id="A0AAD3D943"/>
<evidence type="ECO:0000313" key="2">
    <source>
        <dbReference type="EMBL" id="GFH60068.1"/>
    </source>
</evidence>
<keyword evidence="1" id="KW-0175">Coiled coil</keyword>
<proteinExistence type="predicted"/>
<name>A0AAD3D943_9STRA</name>
<evidence type="ECO:0000256" key="1">
    <source>
        <dbReference type="SAM" id="Coils"/>
    </source>
</evidence>
<comment type="caution">
    <text evidence="2">The sequence shown here is derived from an EMBL/GenBank/DDBJ whole genome shotgun (WGS) entry which is preliminary data.</text>
</comment>
<keyword evidence="3" id="KW-1185">Reference proteome</keyword>
<accession>A0AAD3D943</accession>
<reference evidence="2 3" key="1">
    <citation type="journal article" date="2021" name="Sci. Rep.">
        <title>The genome of the diatom Chaetoceros tenuissimus carries an ancient integrated fragment of an extant virus.</title>
        <authorList>
            <person name="Hongo Y."/>
            <person name="Kimura K."/>
            <person name="Takaki Y."/>
            <person name="Yoshida Y."/>
            <person name="Baba S."/>
            <person name="Kobayashi G."/>
            <person name="Nagasaki K."/>
            <person name="Hano T."/>
            <person name="Tomaru Y."/>
        </authorList>
    </citation>
    <scope>NUCLEOTIDE SEQUENCE [LARGE SCALE GENOMIC DNA]</scope>
    <source>
        <strain evidence="2 3">NIES-3715</strain>
    </source>
</reference>
<organism evidence="2 3">
    <name type="scientific">Chaetoceros tenuissimus</name>
    <dbReference type="NCBI Taxonomy" id="426638"/>
    <lineage>
        <taxon>Eukaryota</taxon>
        <taxon>Sar</taxon>
        <taxon>Stramenopiles</taxon>
        <taxon>Ochrophyta</taxon>
        <taxon>Bacillariophyta</taxon>
        <taxon>Coscinodiscophyceae</taxon>
        <taxon>Chaetocerotophycidae</taxon>
        <taxon>Chaetocerotales</taxon>
        <taxon>Chaetocerotaceae</taxon>
        <taxon>Chaetoceros</taxon>
    </lineage>
</organism>
<sequence>MDEEEVGVDQVNKLFAQNKLLAQELKSQLDLNQQIEEDKNKYLLKLEKIKRDIELCNSRDKINIKRNAALSRENRLLQEKCSQLKIENEAIRKEMEKSMEAQRVAFEERLEQIEYMNYRLDIDLIAKDAKLQNAQKVCCHLQRENKTIKEEGREKARRSKVSRDGYIVING</sequence>
<feature type="coiled-coil region" evidence="1">
    <location>
        <begin position="18"/>
        <end position="101"/>
    </location>
</feature>